<evidence type="ECO:0000313" key="3">
    <source>
        <dbReference type="Proteomes" id="UP000431684"/>
    </source>
</evidence>
<sequence>MPDFRYAAYPTATLYELGKEPGAGAAGQPPAELKALKQLLWGDELEVLGASDDGRHLKVFARKSRGWMRVEDTLPDRLLEVVFVDIGQGDGALVITPDNRRYIVDAGKGDNMVRFLRWRFGFKDMTVFDAAVLSHSDLDHYGGFEALFKERNVHFKRVYTNGLMERAAEKAGLALGVPVESEGKRFITDLVTSLEEFRAFLDVPERAKGKRYPTMLGQALQEGKYDDLRMLDVTDTYMPGHEPGEDLVVNVLGPAPETVAGKKALRWFGDVGKTKNGHSVALHLNYRNVRVFLGGDLNIESSRHLLEAHTGLGGYPADAAQEQALVEAARPWFESDIAKACHHGSADTLLPLIRAINPVATVISSGDDEPYAHPRADALGALAKCSRGDRPLLLSTELARSSKETIKYPEALREQLRDLAARIAAASTQEERDRAEARFEAKIAELDRSVAVYGAINLRTDGEKVVLAYKLERSTPAKGWDIYRLEPDAAGELVYKSPYD</sequence>
<dbReference type="EMBL" id="WNWM01000002">
    <property type="protein sequence ID" value="MUI16331.1"/>
    <property type="molecule type" value="Genomic_DNA"/>
</dbReference>
<organism evidence="2 3">
    <name type="scientific">Pseudoduganella dura</name>
    <dbReference type="NCBI Taxonomy" id="321982"/>
    <lineage>
        <taxon>Bacteria</taxon>
        <taxon>Pseudomonadati</taxon>
        <taxon>Pseudomonadota</taxon>
        <taxon>Betaproteobacteria</taxon>
        <taxon>Burkholderiales</taxon>
        <taxon>Oxalobacteraceae</taxon>
        <taxon>Telluria group</taxon>
        <taxon>Pseudoduganella</taxon>
    </lineage>
</organism>
<protein>
    <submittedName>
        <fullName evidence="2">MBL fold metallo-hydrolase</fullName>
    </submittedName>
</protein>
<dbReference type="AlphaFoldDB" id="A0A6I3XR96"/>
<accession>A0A6I3XR96</accession>
<name>A0A6I3XR96_9BURK</name>
<reference evidence="2 3" key="1">
    <citation type="submission" date="2019-11" db="EMBL/GenBank/DDBJ databases">
        <title>Draft Genome Sequences of Six Type Strains of the Genus Massilia.</title>
        <authorList>
            <person name="Miess H."/>
            <person name="Frediansyah A."/>
            <person name="Goeker M."/>
            <person name="Gross H."/>
        </authorList>
    </citation>
    <scope>NUCLEOTIDE SEQUENCE [LARGE SCALE GENOMIC DNA]</scope>
    <source>
        <strain evidence="2 3">DSM 17513</strain>
    </source>
</reference>
<dbReference type="InterPro" id="IPR052159">
    <property type="entry name" value="Competence_DNA_uptake"/>
</dbReference>
<proteinExistence type="predicted"/>
<dbReference type="RefSeq" id="WP_155711901.1">
    <property type="nucleotide sequence ID" value="NZ_BMWU01000023.1"/>
</dbReference>
<dbReference type="InterPro" id="IPR036866">
    <property type="entry name" value="RibonucZ/Hydroxyglut_hydro"/>
</dbReference>
<dbReference type="SUPFAM" id="SSF56281">
    <property type="entry name" value="Metallo-hydrolase/oxidoreductase"/>
    <property type="match status" value="1"/>
</dbReference>
<dbReference type="PANTHER" id="PTHR30619">
    <property type="entry name" value="DNA INTERNALIZATION/COMPETENCE PROTEIN COMEC/REC2"/>
    <property type="match status" value="1"/>
</dbReference>
<dbReference type="InterPro" id="IPR001279">
    <property type="entry name" value="Metallo-B-lactamas"/>
</dbReference>
<comment type="caution">
    <text evidence="2">The sequence shown here is derived from an EMBL/GenBank/DDBJ whole genome shotgun (WGS) entry which is preliminary data.</text>
</comment>
<keyword evidence="3" id="KW-1185">Reference proteome</keyword>
<feature type="domain" description="Metallo-beta-lactamase" evidence="1">
    <location>
        <begin position="93"/>
        <end position="327"/>
    </location>
</feature>
<dbReference type="Proteomes" id="UP000431684">
    <property type="component" value="Unassembled WGS sequence"/>
</dbReference>
<dbReference type="Gene3D" id="3.60.15.10">
    <property type="entry name" value="Ribonuclease Z/Hydroxyacylglutathione hydrolase-like"/>
    <property type="match status" value="1"/>
</dbReference>
<evidence type="ECO:0000259" key="1">
    <source>
        <dbReference type="Pfam" id="PF00753"/>
    </source>
</evidence>
<dbReference type="PANTHER" id="PTHR30619:SF1">
    <property type="entry name" value="RECOMBINATION PROTEIN 2"/>
    <property type="match status" value="1"/>
</dbReference>
<gene>
    <name evidence="2" type="ORF">GJV26_28310</name>
</gene>
<keyword evidence="2" id="KW-0378">Hydrolase</keyword>
<evidence type="ECO:0000313" key="2">
    <source>
        <dbReference type="EMBL" id="MUI16331.1"/>
    </source>
</evidence>
<dbReference type="Pfam" id="PF00753">
    <property type="entry name" value="Lactamase_B"/>
    <property type="match status" value="1"/>
</dbReference>
<dbReference type="OrthoDB" id="418728at2"/>
<dbReference type="GO" id="GO:0016787">
    <property type="term" value="F:hydrolase activity"/>
    <property type="evidence" value="ECO:0007669"/>
    <property type="project" value="UniProtKB-KW"/>
</dbReference>